<protein>
    <submittedName>
        <fullName evidence="2">Uncharacterized protein</fullName>
    </submittedName>
</protein>
<dbReference type="AlphaFoldDB" id="A0AAV2NWF4"/>
<feature type="region of interest" description="Disordered" evidence="1">
    <location>
        <begin position="43"/>
        <end position="81"/>
    </location>
</feature>
<dbReference type="Proteomes" id="UP001497644">
    <property type="component" value="Chromosome 5"/>
</dbReference>
<sequence>MTSPANYHEAGPDAQGDITDIDSIIEINGREIVTTVETRRDLYRGGQCEEQPSPSSASSSRVRDTPGKRTPRICGYPGVSG</sequence>
<feature type="region of interest" description="Disordered" evidence="1">
    <location>
        <begin position="1"/>
        <end position="20"/>
    </location>
</feature>
<evidence type="ECO:0000313" key="2">
    <source>
        <dbReference type="EMBL" id="CAL1684061.1"/>
    </source>
</evidence>
<reference evidence="2" key="1">
    <citation type="submission" date="2024-04" db="EMBL/GenBank/DDBJ databases">
        <authorList>
            <consortium name="Molecular Ecology Group"/>
        </authorList>
    </citation>
    <scope>NUCLEOTIDE SEQUENCE</scope>
</reference>
<evidence type="ECO:0000256" key="1">
    <source>
        <dbReference type="SAM" id="MobiDB-lite"/>
    </source>
</evidence>
<accession>A0AAV2NWF4</accession>
<evidence type="ECO:0000313" key="3">
    <source>
        <dbReference type="Proteomes" id="UP001497644"/>
    </source>
</evidence>
<organism evidence="2 3">
    <name type="scientific">Lasius platythorax</name>
    <dbReference type="NCBI Taxonomy" id="488582"/>
    <lineage>
        <taxon>Eukaryota</taxon>
        <taxon>Metazoa</taxon>
        <taxon>Ecdysozoa</taxon>
        <taxon>Arthropoda</taxon>
        <taxon>Hexapoda</taxon>
        <taxon>Insecta</taxon>
        <taxon>Pterygota</taxon>
        <taxon>Neoptera</taxon>
        <taxon>Endopterygota</taxon>
        <taxon>Hymenoptera</taxon>
        <taxon>Apocrita</taxon>
        <taxon>Aculeata</taxon>
        <taxon>Formicoidea</taxon>
        <taxon>Formicidae</taxon>
        <taxon>Formicinae</taxon>
        <taxon>Lasius</taxon>
        <taxon>Lasius</taxon>
    </lineage>
</organism>
<dbReference type="EMBL" id="OZ034828">
    <property type="protein sequence ID" value="CAL1684061.1"/>
    <property type="molecule type" value="Genomic_DNA"/>
</dbReference>
<gene>
    <name evidence="2" type="ORF">LPLAT_LOCUS9766</name>
</gene>
<keyword evidence="3" id="KW-1185">Reference proteome</keyword>
<proteinExistence type="predicted"/>
<name>A0AAV2NWF4_9HYME</name>